<dbReference type="Proteomes" id="UP000821845">
    <property type="component" value="Chromosome 7"/>
</dbReference>
<evidence type="ECO:0000313" key="2">
    <source>
        <dbReference type="Proteomes" id="UP000821845"/>
    </source>
</evidence>
<comment type="caution">
    <text evidence="1">The sequence shown here is derived from an EMBL/GenBank/DDBJ whole genome shotgun (WGS) entry which is preliminary data.</text>
</comment>
<keyword evidence="2" id="KW-1185">Reference proteome</keyword>
<accession>A0ACB7RYJ7</accession>
<name>A0ACB7RYJ7_HYAAI</name>
<organism evidence="1 2">
    <name type="scientific">Hyalomma asiaticum</name>
    <name type="common">Tick</name>
    <dbReference type="NCBI Taxonomy" id="266040"/>
    <lineage>
        <taxon>Eukaryota</taxon>
        <taxon>Metazoa</taxon>
        <taxon>Ecdysozoa</taxon>
        <taxon>Arthropoda</taxon>
        <taxon>Chelicerata</taxon>
        <taxon>Arachnida</taxon>
        <taxon>Acari</taxon>
        <taxon>Parasitiformes</taxon>
        <taxon>Ixodida</taxon>
        <taxon>Ixodoidea</taxon>
        <taxon>Ixodidae</taxon>
        <taxon>Hyalomminae</taxon>
        <taxon>Hyalomma</taxon>
    </lineage>
</organism>
<evidence type="ECO:0000313" key="1">
    <source>
        <dbReference type="EMBL" id="KAH6925957.1"/>
    </source>
</evidence>
<protein>
    <submittedName>
        <fullName evidence="1">Uncharacterized protein</fullName>
    </submittedName>
</protein>
<dbReference type="EMBL" id="CM023487">
    <property type="protein sequence ID" value="KAH6925957.1"/>
    <property type="molecule type" value="Genomic_DNA"/>
</dbReference>
<gene>
    <name evidence="1" type="ORF">HPB50_012706</name>
</gene>
<proteinExistence type="predicted"/>
<reference evidence="1" key="1">
    <citation type="submission" date="2020-05" db="EMBL/GenBank/DDBJ databases">
        <title>Large-scale comparative analyses of tick genomes elucidate their genetic diversity and vector capacities.</title>
        <authorList>
            <person name="Jia N."/>
            <person name="Wang J."/>
            <person name="Shi W."/>
            <person name="Du L."/>
            <person name="Sun Y."/>
            <person name="Zhan W."/>
            <person name="Jiang J."/>
            <person name="Wang Q."/>
            <person name="Zhang B."/>
            <person name="Ji P."/>
            <person name="Sakyi L.B."/>
            <person name="Cui X."/>
            <person name="Yuan T."/>
            <person name="Jiang B."/>
            <person name="Yang W."/>
            <person name="Lam T.T.-Y."/>
            <person name="Chang Q."/>
            <person name="Ding S."/>
            <person name="Wang X."/>
            <person name="Zhu J."/>
            <person name="Ruan X."/>
            <person name="Zhao L."/>
            <person name="Wei J."/>
            <person name="Que T."/>
            <person name="Du C."/>
            <person name="Cheng J."/>
            <person name="Dai P."/>
            <person name="Han X."/>
            <person name="Huang E."/>
            <person name="Gao Y."/>
            <person name="Liu J."/>
            <person name="Shao H."/>
            <person name="Ye R."/>
            <person name="Li L."/>
            <person name="Wei W."/>
            <person name="Wang X."/>
            <person name="Wang C."/>
            <person name="Yang T."/>
            <person name="Huo Q."/>
            <person name="Li W."/>
            <person name="Guo W."/>
            <person name="Chen H."/>
            <person name="Zhou L."/>
            <person name="Ni X."/>
            <person name="Tian J."/>
            <person name="Zhou Y."/>
            <person name="Sheng Y."/>
            <person name="Liu T."/>
            <person name="Pan Y."/>
            <person name="Xia L."/>
            <person name="Li J."/>
            <person name="Zhao F."/>
            <person name="Cao W."/>
        </authorList>
    </citation>
    <scope>NUCLEOTIDE SEQUENCE</scope>
    <source>
        <tissue evidence="1">Larvae</tissue>
    </source>
</reference>
<sequence>MGSILDKDTADKRTGMMKRENKLVRSTWHSFCHKNADFGSLLLVAMFTRHPKYQALFPKIQGREVRFLRDDAKFRAFGAAVGRQLTAIVDSVDNYDDLYAAARQNAVDHTRREGMQAEHFEGFFTAALDQMIESNKSDMTPAAVTAWEKFFETLNMITKHVFDEAAKEPKAEKVVKKASAAKKAKEAASPPQELRPSSPGKPSSGVTSTATSPITQKTANVSSPLAIQSVIKGARSDRESFWKSGTKGKRGKRPT</sequence>